<name>A0A0F9M7P2_9ZZZZ</name>
<evidence type="ECO:0000313" key="1">
    <source>
        <dbReference type="EMBL" id="KKM95341.1"/>
    </source>
</evidence>
<accession>A0A0F9M7P2</accession>
<reference evidence="1" key="1">
    <citation type="journal article" date="2015" name="Nature">
        <title>Complex archaea that bridge the gap between prokaryotes and eukaryotes.</title>
        <authorList>
            <person name="Spang A."/>
            <person name="Saw J.H."/>
            <person name="Jorgensen S.L."/>
            <person name="Zaremba-Niedzwiedzka K."/>
            <person name="Martijn J."/>
            <person name="Lind A.E."/>
            <person name="van Eijk R."/>
            <person name="Schleper C."/>
            <person name="Guy L."/>
            <person name="Ettema T.J."/>
        </authorList>
    </citation>
    <scope>NUCLEOTIDE SEQUENCE</scope>
</reference>
<gene>
    <name evidence="1" type="ORF">LCGC14_1189140</name>
</gene>
<dbReference type="AlphaFoldDB" id="A0A0F9M7P2"/>
<protein>
    <submittedName>
        <fullName evidence="1">Uncharacterized protein</fullName>
    </submittedName>
</protein>
<comment type="caution">
    <text evidence="1">The sequence shown here is derived from an EMBL/GenBank/DDBJ whole genome shotgun (WGS) entry which is preliminary data.</text>
</comment>
<proteinExistence type="predicted"/>
<dbReference type="EMBL" id="LAZR01006019">
    <property type="protein sequence ID" value="KKM95341.1"/>
    <property type="molecule type" value="Genomic_DNA"/>
</dbReference>
<organism evidence="1">
    <name type="scientific">marine sediment metagenome</name>
    <dbReference type="NCBI Taxonomy" id="412755"/>
    <lineage>
        <taxon>unclassified sequences</taxon>
        <taxon>metagenomes</taxon>
        <taxon>ecological metagenomes</taxon>
    </lineage>
</organism>
<sequence>MQVEEITESSYKIDLELKEAVLCRIYILGLNAEDVTSIEDLLALLVSYCCDHATDHLQDPAKRLSETEQRINDFANEINS</sequence>